<sequence>MEGRSDFVLKEKLYLLKGRLKWWNVEVLGRIDFNIKEEVREVNKGESLLQEDLEDGREGVIASRKEATGHFRLNLRIKENMLIQNSRTKWLNEGDTNSAFFHKALRERRRHNHIGSISSSRGLLDSVVRRRSIITFRVNFLRRMWLEPFWKVLLSINLRSLFGVMVILKARDPMATLSLLSRSVDGVLVANELVDYVKKEGKSFMLFKVDFEKAYDKASFLQIVAVAGFGHTDGTIWIWGNMGHHYFVSVLLGLVVEQLQTEIQSVSCAQARRDRVEWLC</sequence>
<dbReference type="Proteomes" id="UP001157006">
    <property type="component" value="Chromosome 4"/>
</dbReference>
<reference evidence="1 2" key="1">
    <citation type="submission" date="2023-01" db="EMBL/GenBank/DDBJ databases">
        <authorList>
            <person name="Kreplak J."/>
        </authorList>
    </citation>
    <scope>NUCLEOTIDE SEQUENCE [LARGE SCALE GENOMIC DNA]</scope>
</reference>
<evidence type="ECO:0008006" key="3">
    <source>
        <dbReference type="Google" id="ProtNLM"/>
    </source>
</evidence>
<evidence type="ECO:0000313" key="1">
    <source>
        <dbReference type="EMBL" id="CAI8610796.1"/>
    </source>
</evidence>
<dbReference type="EMBL" id="OX451739">
    <property type="protein sequence ID" value="CAI8610796.1"/>
    <property type="molecule type" value="Genomic_DNA"/>
</dbReference>
<dbReference type="AlphaFoldDB" id="A0AAV1AKJ9"/>
<protein>
    <recommendedName>
        <fullName evidence="3">Reverse transcriptase domain-containing protein</fullName>
    </recommendedName>
</protein>
<gene>
    <name evidence="1" type="ORF">VFH_IV199000</name>
</gene>
<name>A0AAV1AKJ9_VICFA</name>
<accession>A0AAV1AKJ9</accession>
<keyword evidence="2" id="KW-1185">Reference proteome</keyword>
<organism evidence="1 2">
    <name type="scientific">Vicia faba</name>
    <name type="common">Broad bean</name>
    <name type="synonym">Faba vulgaris</name>
    <dbReference type="NCBI Taxonomy" id="3906"/>
    <lineage>
        <taxon>Eukaryota</taxon>
        <taxon>Viridiplantae</taxon>
        <taxon>Streptophyta</taxon>
        <taxon>Embryophyta</taxon>
        <taxon>Tracheophyta</taxon>
        <taxon>Spermatophyta</taxon>
        <taxon>Magnoliopsida</taxon>
        <taxon>eudicotyledons</taxon>
        <taxon>Gunneridae</taxon>
        <taxon>Pentapetalae</taxon>
        <taxon>rosids</taxon>
        <taxon>fabids</taxon>
        <taxon>Fabales</taxon>
        <taxon>Fabaceae</taxon>
        <taxon>Papilionoideae</taxon>
        <taxon>50 kb inversion clade</taxon>
        <taxon>NPAAA clade</taxon>
        <taxon>Hologalegina</taxon>
        <taxon>IRL clade</taxon>
        <taxon>Fabeae</taxon>
        <taxon>Vicia</taxon>
    </lineage>
</organism>
<proteinExistence type="predicted"/>
<evidence type="ECO:0000313" key="2">
    <source>
        <dbReference type="Proteomes" id="UP001157006"/>
    </source>
</evidence>